<keyword evidence="1" id="KW-0472">Membrane</keyword>
<name>A0A2H3JIE5_WOLCO</name>
<evidence type="ECO:0000313" key="3">
    <source>
        <dbReference type="Proteomes" id="UP000218811"/>
    </source>
</evidence>
<protein>
    <submittedName>
        <fullName evidence="2">Uncharacterized protein</fullName>
    </submittedName>
</protein>
<keyword evidence="3" id="KW-1185">Reference proteome</keyword>
<feature type="transmembrane region" description="Helical" evidence="1">
    <location>
        <begin position="74"/>
        <end position="95"/>
    </location>
</feature>
<feature type="transmembrane region" description="Helical" evidence="1">
    <location>
        <begin position="183"/>
        <end position="205"/>
    </location>
</feature>
<feature type="transmembrane region" description="Helical" evidence="1">
    <location>
        <begin position="32"/>
        <end position="54"/>
    </location>
</feature>
<dbReference type="EMBL" id="KB468124">
    <property type="protein sequence ID" value="PCH41956.1"/>
    <property type="molecule type" value="Genomic_DNA"/>
</dbReference>
<feature type="transmembrane region" description="Helical" evidence="1">
    <location>
        <begin position="143"/>
        <end position="163"/>
    </location>
</feature>
<dbReference type="AlphaFoldDB" id="A0A2H3JIE5"/>
<evidence type="ECO:0000256" key="1">
    <source>
        <dbReference type="SAM" id="Phobius"/>
    </source>
</evidence>
<evidence type="ECO:0000313" key="2">
    <source>
        <dbReference type="EMBL" id="PCH41956.1"/>
    </source>
</evidence>
<accession>A0A2H3JIE5</accession>
<organism evidence="2 3">
    <name type="scientific">Wolfiporia cocos (strain MD-104)</name>
    <name type="common">Brown rot fungus</name>
    <dbReference type="NCBI Taxonomy" id="742152"/>
    <lineage>
        <taxon>Eukaryota</taxon>
        <taxon>Fungi</taxon>
        <taxon>Dikarya</taxon>
        <taxon>Basidiomycota</taxon>
        <taxon>Agaricomycotina</taxon>
        <taxon>Agaricomycetes</taxon>
        <taxon>Polyporales</taxon>
        <taxon>Phaeolaceae</taxon>
        <taxon>Wolfiporia</taxon>
    </lineage>
</organism>
<dbReference type="OMA" id="FIWSNEV"/>
<keyword evidence="1" id="KW-1133">Transmembrane helix</keyword>
<keyword evidence="1" id="KW-0812">Transmembrane</keyword>
<dbReference type="Proteomes" id="UP000218811">
    <property type="component" value="Unassembled WGS sequence"/>
</dbReference>
<proteinExistence type="predicted"/>
<dbReference type="OrthoDB" id="3357408at2759"/>
<sequence>MGVNFPSDESDLIGAWLESFVWGEILRYTPHVYTLASVHVILGLAHIVRGFITLRGSIDPNNYLGDTAEPLDVAGNYIYITNLIVGDSVVVWRLYVVWGKRLWAAAIPIAMLVGTAIAGYGSITQYFFPNVQVSATVDWGTSMFAISLSTNAIVTVMTAARIWYVSRTNNMMTGQQISSYSRLILLILESGLTVTAAKLVEFVLFETCGNGYTGNMAINVPMALMPQLTAHMKIQGLIPTVIVLLVNTGYTQKDEYYSQHTGEQPQSLVFVPGLDAQSDTNFTSVDFNVTAQSSNVGKN</sequence>
<reference evidence="2 3" key="1">
    <citation type="journal article" date="2012" name="Science">
        <title>The Paleozoic origin of enzymatic lignin decomposition reconstructed from 31 fungal genomes.</title>
        <authorList>
            <person name="Floudas D."/>
            <person name="Binder M."/>
            <person name="Riley R."/>
            <person name="Barry K."/>
            <person name="Blanchette R.A."/>
            <person name="Henrissat B."/>
            <person name="Martinez A.T."/>
            <person name="Otillar R."/>
            <person name="Spatafora J.W."/>
            <person name="Yadav J.S."/>
            <person name="Aerts A."/>
            <person name="Benoit I."/>
            <person name="Boyd A."/>
            <person name="Carlson A."/>
            <person name="Copeland A."/>
            <person name="Coutinho P.M."/>
            <person name="de Vries R.P."/>
            <person name="Ferreira P."/>
            <person name="Findley K."/>
            <person name="Foster B."/>
            <person name="Gaskell J."/>
            <person name="Glotzer D."/>
            <person name="Gorecki P."/>
            <person name="Heitman J."/>
            <person name="Hesse C."/>
            <person name="Hori C."/>
            <person name="Igarashi K."/>
            <person name="Jurgens J.A."/>
            <person name="Kallen N."/>
            <person name="Kersten P."/>
            <person name="Kohler A."/>
            <person name="Kuees U."/>
            <person name="Kumar T.K.A."/>
            <person name="Kuo A."/>
            <person name="LaButti K."/>
            <person name="Larrondo L.F."/>
            <person name="Lindquist E."/>
            <person name="Ling A."/>
            <person name="Lombard V."/>
            <person name="Lucas S."/>
            <person name="Lundell T."/>
            <person name="Martin R."/>
            <person name="McLaughlin D.J."/>
            <person name="Morgenstern I."/>
            <person name="Morin E."/>
            <person name="Murat C."/>
            <person name="Nagy L.G."/>
            <person name="Nolan M."/>
            <person name="Ohm R.A."/>
            <person name="Patyshakuliyeva A."/>
            <person name="Rokas A."/>
            <person name="Ruiz-Duenas F.J."/>
            <person name="Sabat G."/>
            <person name="Salamov A."/>
            <person name="Samejima M."/>
            <person name="Schmutz J."/>
            <person name="Slot J.C."/>
            <person name="St John F."/>
            <person name="Stenlid J."/>
            <person name="Sun H."/>
            <person name="Sun S."/>
            <person name="Syed K."/>
            <person name="Tsang A."/>
            <person name="Wiebenga A."/>
            <person name="Young D."/>
            <person name="Pisabarro A."/>
            <person name="Eastwood D.C."/>
            <person name="Martin F."/>
            <person name="Cullen D."/>
            <person name="Grigoriev I.V."/>
            <person name="Hibbett D.S."/>
        </authorList>
    </citation>
    <scope>NUCLEOTIDE SEQUENCE [LARGE SCALE GENOMIC DNA]</scope>
    <source>
        <strain evidence="2 3">MD-104</strain>
    </source>
</reference>
<feature type="transmembrane region" description="Helical" evidence="1">
    <location>
        <begin position="102"/>
        <end position="123"/>
    </location>
</feature>
<gene>
    <name evidence="2" type="ORF">WOLCODRAFT_17409</name>
</gene>